<dbReference type="RefSeq" id="WP_045780740.1">
    <property type="nucleotide sequence ID" value="NZ_LAJX01000321.1"/>
</dbReference>
<keyword evidence="1" id="KW-0175">Coiled coil</keyword>
<protein>
    <submittedName>
        <fullName evidence="3">Uncharacterized protein</fullName>
    </submittedName>
</protein>
<reference evidence="4" key="1">
    <citation type="submission" date="2015-03" db="EMBL/GenBank/DDBJ databases">
        <title>Draft genome sequence of a novel methanotroph (Sn10-6) isolated from flooded ricefield rhizosphere in India.</title>
        <authorList>
            <person name="Pandit P.S."/>
            <person name="Pore S.D."/>
            <person name="Arora P."/>
            <person name="Kapse N.G."/>
            <person name="Dhakephalkar P.K."/>
            <person name="Rahalkar M.C."/>
        </authorList>
    </citation>
    <scope>NUCLEOTIDE SEQUENCE [LARGE SCALE GENOMIC DNA]</scope>
    <source>
        <strain evidence="4">Sn10-6</strain>
    </source>
</reference>
<name>A0A0F3IE50_9GAMM</name>
<evidence type="ECO:0000256" key="1">
    <source>
        <dbReference type="SAM" id="Coils"/>
    </source>
</evidence>
<dbReference type="Proteomes" id="UP000033684">
    <property type="component" value="Unassembled WGS sequence"/>
</dbReference>
<evidence type="ECO:0000256" key="2">
    <source>
        <dbReference type="SAM" id="Phobius"/>
    </source>
</evidence>
<dbReference type="OrthoDB" id="6877362at2"/>
<keyword evidence="2" id="KW-0812">Transmembrane</keyword>
<feature type="transmembrane region" description="Helical" evidence="2">
    <location>
        <begin position="31"/>
        <end position="54"/>
    </location>
</feature>
<feature type="transmembrane region" description="Helical" evidence="2">
    <location>
        <begin position="6"/>
        <end position="24"/>
    </location>
</feature>
<feature type="coiled-coil region" evidence="1">
    <location>
        <begin position="128"/>
        <end position="162"/>
    </location>
</feature>
<accession>A0A0F3IE50</accession>
<keyword evidence="2" id="KW-0472">Membrane</keyword>
<reference evidence="3 4" key="2">
    <citation type="journal article" date="2016" name="Microb. Ecol.">
        <title>Genome Characteristics of a Novel Type I Methanotroph (Sn10-6) Isolated from a Flooded Indian Rice Field.</title>
        <authorList>
            <person name="Rahalkar M.C."/>
            <person name="Pandit P.S."/>
            <person name="Dhakephalkar P.K."/>
            <person name="Pore S."/>
            <person name="Arora P."/>
            <person name="Kapse N."/>
        </authorList>
    </citation>
    <scope>NUCLEOTIDE SEQUENCE [LARGE SCALE GENOMIC DNA]</scope>
    <source>
        <strain evidence="3 4">Sn10-6</strain>
    </source>
</reference>
<keyword evidence="2" id="KW-1133">Transmembrane helix</keyword>
<evidence type="ECO:0000313" key="3">
    <source>
        <dbReference type="EMBL" id="KJV05041.1"/>
    </source>
</evidence>
<dbReference type="AlphaFoldDB" id="A0A0F3IE50"/>
<sequence length="278" mass="32269">MDMLAFILVGAVTGVGSALMLLRFDANWIKALSLSGGASILIAEFLAFANLLGITEENRSAMLVSLLSSWLVVFSILLIILLQSFKRQETKYKIQTWEILLGDKKAIDHYYNSKKDEIAKKVEGEYNFDKLTEMKANLDKEKQEIEREKAYLNSIKEDAEEILDKKHKLAIPVDFKFPIKSDFFELLPRYINSISEFERHLSLFTDSFVIDLDTKKDKHTDTQILKTYLSGMSYYIGQYLFDWRDVRVHFRKINQSTNNYEKVCCCASHWSRIFRGPN</sequence>
<evidence type="ECO:0000313" key="4">
    <source>
        <dbReference type="Proteomes" id="UP000033684"/>
    </source>
</evidence>
<dbReference type="EMBL" id="LAJX01000321">
    <property type="protein sequence ID" value="KJV05041.1"/>
    <property type="molecule type" value="Genomic_DNA"/>
</dbReference>
<gene>
    <name evidence="3" type="ORF">VZ94_21005</name>
</gene>
<dbReference type="PATRIC" id="fig|1632867.3.peg.3850"/>
<comment type="caution">
    <text evidence="3">The sequence shown here is derived from an EMBL/GenBank/DDBJ whole genome shotgun (WGS) entry which is preliminary data.</text>
</comment>
<keyword evidence="4" id="KW-1185">Reference proteome</keyword>
<organism evidence="3 4">
    <name type="scientific">Methylocucumis oryzae</name>
    <dbReference type="NCBI Taxonomy" id="1632867"/>
    <lineage>
        <taxon>Bacteria</taxon>
        <taxon>Pseudomonadati</taxon>
        <taxon>Pseudomonadota</taxon>
        <taxon>Gammaproteobacteria</taxon>
        <taxon>Methylococcales</taxon>
        <taxon>Methylococcaceae</taxon>
        <taxon>Methylocucumis</taxon>
    </lineage>
</organism>
<proteinExistence type="predicted"/>
<feature type="transmembrane region" description="Helical" evidence="2">
    <location>
        <begin position="60"/>
        <end position="82"/>
    </location>
</feature>